<organism evidence="1 2">
    <name type="scientific">Salvia divinorum</name>
    <name type="common">Maria pastora</name>
    <name type="synonym">Diviner's sage</name>
    <dbReference type="NCBI Taxonomy" id="28513"/>
    <lineage>
        <taxon>Eukaryota</taxon>
        <taxon>Viridiplantae</taxon>
        <taxon>Streptophyta</taxon>
        <taxon>Embryophyta</taxon>
        <taxon>Tracheophyta</taxon>
        <taxon>Spermatophyta</taxon>
        <taxon>Magnoliopsida</taxon>
        <taxon>eudicotyledons</taxon>
        <taxon>Gunneridae</taxon>
        <taxon>Pentapetalae</taxon>
        <taxon>asterids</taxon>
        <taxon>lamiids</taxon>
        <taxon>Lamiales</taxon>
        <taxon>Lamiaceae</taxon>
        <taxon>Nepetoideae</taxon>
        <taxon>Mentheae</taxon>
        <taxon>Salviinae</taxon>
        <taxon>Salvia</taxon>
        <taxon>Salvia subgen. Calosphace</taxon>
    </lineage>
</organism>
<evidence type="ECO:0000313" key="2">
    <source>
        <dbReference type="Proteomes" id="UP001567538"/>
    </source>
</evidence>
<dbReference type="Proteomes" id="UP001567538">
    <property type="component" value="Unassembled WGS sequence"/>
</dbReference>
<sequence>MCAAHTSLSVAVRGRPRSPQWALLGRGSDNLFPALITRISLINASAMSRAKKHLFFKLHRAAQPPLPSPQTTNCSTFRRNQRLAQSPAPSPEVSAISSKSSTKHFGTVSVAQLDLIIIKRNREADI</sequence>
<keyword evidence="2" id="KW-1185">Reference proteome</keyword>
<proteinExistence type="predicted"/>
<evidence type="ECO:0000313" key="1">
    <source>
        <dbReference type="EMBL" id="KAL1564867.1"/>
    </source>
</evidence>
<accession>A0ABD1I8R9</accession>
<gene>
    <name evidence="1" type="ORF">AAHA92_07155</name>
</gene>
<dbReference type="EMBL" id="JBEAFC010000003">
    <property type="protein sequence ID" value="KAL1564867.1"/>
    <property type="molecule type" value="Genomic_DNA"/>
</dbReference>
<name>A0ABD1I8R9_SALDI</name>
<protein>
    <submittedName>
        <fullName evidence="1">Uncharacterized protein</fullName>
    </submittedName>
</protein>
<reference evidence="1 2" key="1">
    <citation type="submission" date="2024-06" db="EMBL/GenBank/DDBJ databases">
        <title>A chromosome level genome sequence of Diviner's sage (Salvia divinorum).</title>
        <authorList>
            <person name="Ford S.A."/>
            <person name="Ro D.-K."/>
            <person name="Ness R.W."/>
            <person name="Phillips M.A."/>
        </authorList>
    </citation>
    <scope>NUCLEOTIDE SEQUENCE [LARGE SCALE GENOMIC DNA]</scope>
    <source>
        <strain evidence="1">SAF-2024a</strain>
        <tissue evidence="1">Leaf</tissue>
    </source>
</reference>
<comment type="caution">
    <text evidence="1">The sequence shown here is derived from an EMBL/GenBank/DDBJ whole genome shotgun (WGS) entry which is preliminary data.</text>
</comment>
<dbReference type="AlphaFoldDB" id="A0ABD1I8R9"/>